<accession>A0A3E1KCB3</accession>
<dbReference type="RefSeq" id="WP_116649429.1">
    <property type="nucleotide sequence ID" value="NZ_QUZK01000012.1"/>
</dbReference>
<evidence type="ECO:0000313" key="3">
    <source>
        <dbReference type="EMBL" id="RFF32247.1"/>
    </source>
</evidence>
<dbReference type="InterPro" id="IPR008258">
    <property type="entry name" value="Transglycosylase_SLT_dom_1"/>
</dbReference>
<feature type="domain" description="LysM" evidence="2">
    <location>
        <begin position="469"/>
        <end position="513"/>
    </location>
</feature>
<proteinExistence type="predicted"/>
<protein>
    <submittedName>
        <fullName evidence="3">LysM peptidoglycan-binding domain-containing protein</fullName>
    </submittedName>
</protein>
<dbReference type="PROSITE" id="PS51782">
    <property type="entry name" value="LYSM"/>
    <property type="match status" value="3"/>
</dbReference>
<dbReference type="Pfam" id="PF01476">
    <property type="entry name" value="LysM"/>
    <property type="match status" value="3"/>
</dbReference>
<dbReference type="InterPro" id="IPR023346">
    <property type="entry name" value="Lysozyme-like_dom_sf"/>
</dbReference>
<dbReference type="GO" id="GO:0008932">
    <property type="term" value="F:lytic endotransglycosylase activity"/>
    <property type="evidence" value="ECO:0007669"/>
    <property type="project" value="TreeGrafter"/>
</dbReference>
<dbReference type="SMART" id="SM00257">
    <property type="entry name" value="LysM"/>
    <property type="match status" value="3"/>
</dbReference>
<dbReference type="SUPFAM" id="SSF53955">
    <property type="entry name" value="Lysozyme-like"/>
    <property type="match status" value="1"/>
</dbReference>
<dbReference type="PROSITE" id="PS51257">
    <property type="entry name" value="PROKAR_LIPOPROTEIN"/>
    <property type="match status" value="1"/>
</dbReference>
<evidence type="ECO:0000313" key="4">
    <source>
        <dbReference type="Proteomes" id="UP000260351"/>
    </source>
</evidence>
<comment type="caution">
    <text evidence="3">The sequence shown here is derived from an EMBL/GenBank/DDBJ whole genome shotgun (WGS) entry which is preliminary data.</text>
</comment>
<dbReference type="CDD" id="cd00118">
    <property type="entry name" value="LysM"/>
    <property type="match status" value="3"/>
</dbReference>
<dbReference type="CDD" id="cd16894">
    <property type="entry name" value="MltD-like"/>
    <property type="match status" value="1"/>
</dbReference>
<reference evidence="3 4" key="1">
    <citation type="submission" date="2018-08" db="EMBL/GenBank/DDBJ databases">
        <title>Wenzhouxiangella salilacus sp. nov., a novel bacterium isolated from a saline lake in Xinjiang Province, China.</title>
        <authorList>
            <person name="Han S."/>
        </authorList>
    </citation>
    <scope>NUCLEOTIDE SEQUENCE [LARGE SCALE GENOMIC DNA]</scope>
    <source>
        <strain evidence="3 4">XDB06</strain>
    </source>
</reference>
<organism evidence="3 4">
    <name type="scientific">Wenzhouxiangella sediminis</name>
    <dbReference type="NCBI Taxonomy" id="1792836"/>
    <lineage>
        <taxon>Bacteria</taxon>
        <taxon>Pseudomonadati</taxon>
        <taxon>Pseudomonadota</taxon>
        <taxon>Gammaproteobacteria</taxon>
        <taxon>Chromatiales</taxon>
        <taxon>Wenzhouxiangellaceae</taxon>
        <taxon>Wenzhouxiangella</taxon>
    </lineage>
</organism>
<feature type="chain" id="PRO_5017825706" evidence="1">
    <location>
        <begin position="20"/>
        <end position="519"/>
    </location>
</feature>
<dbReference type="EMBL" id="QUZK01000012">
    <property type="protein sequence ID" value="RFF32247.1"/>
    <property type="molecule type" value="Genomic_DNA"/>
</dbReference>
<dbReference type="AlphaFoldDB" id="A0A3E1KCB3"/>
<dbReference type="PANTHER" id="PTHR33734">
    <property type="entry name" value="LYSM DOMAIN-CONTAINING GPI-ANCHORED PROTEIN 2"/>
    <property type="match status" value="1"/>
</dbReference>
<dbReference type="Proteomes" id="UP000260351">
    <property type="component" value="Unassembled WGS sequence"/>
</dbReference>
<feature type="signal peptide" evidence="1">
    <location>
        <begin position="1"/>
        <end position="19"/>
    </location>
</feature>
<sequence>MGRLSAAMLILLGSGCAMVETEDAAPDPIPQKNPIDLPDPFSVVEEATRHLGDELDPDPQPARPPHLWARVVARFEFAECPADSRAEQWARWYGERDEYMERVLDRARPWLYDIAGELERRQLPGELALLPIVESAYDPFAYSHGRAAGTWQFVSATARERGIEINDFYDGRRDVWAATRAALNYLEYLHSRFGDWNLALAAYNGGQGRVARAIDRNRRAGRETDWDELRLPRETLGYVPKLNGLGCLFAEPARYGFQVPVWDNRPQIARIELDGPVDIVAVSVAADIDIAELVAINPGLNGHLTPPGGPHHLMVPAGRADRVREAIADLGAEDMIVWREIRVRRGDTLSHLARRHGTTVRELREANNLRNDFLRVGQKLRLADNGRTPQNSPHAERYAQLERLQQRLLPTKRFQHQVRPGESLWVIAQRYGVSVDELQRWNGLGSDSLIRPGDRILVNMTQPGSSQSREYTVRRGDSLWTIARRHDVSVRELMRWNGLNEGAILRPGQTLTIRGDGNA</sequence>
<keyword evidence="1" id="KW-0732">Signal</keyword>
<gene>
    <name evidence="3" type="ORF">DZC52_01915</name>
</gene>
<dbReference type="PANTHER" id="PTHR33734:SF22">
    <property type="entry name" value="MEMBRANE-BOUND LYTIC MUREIN TRANSGLYCOSYLASE D"/>
    <property type="match status" value="1"/>
</dbReference>
<evidence type="ECO:0000256" key="1">
    <source>
        <dbReference type="SAM" id="SignalP"/>
    </source>
</evidence>
<dbReference type="SUPFAM" id="SSF54106">
    <property type="entry name" value="LysM domain"/>
    <property type="match status" value="3"/>
</dbReference>
<dbReference type="InterPro" id="IPR036779">
    <property type="entry name" value="LysM_dom_sf"/>
</dbReference>
<feature type="domain" description="LysM" evidence="2">
    <location>
        <begin position="414"/>
        <end position="458"/>
    </location>
</feature>
<dbReference type="Pfam" id="PF01464">
    <property type="entry name" value="SLT"/>
    <property type="match status" value="1"/>
</dbReference>
<dbReference type="InterPro" id="IPR018392">
    <property type="entry name" value="LysM"/>
</dbReference>
<keyword evidence="4" id="KW-1185">Reference proteome</keyword>
<dbReference type="OrthoDB" id="9815002at2"/>
<dbReference type="Gene3D" id="1.10.530.10">
    <property type="match status" value="1"/>
</dbReference>
<feature type="domain" description="LysM" evidence="2">
    <location>
        <begin position="339"/>
        <end position="382"/>
    </location>
</feature>
<name>A0A3E1KCB3_9GAMM</name>
<evidence type="ECO:0000259" key="2">
    <source>
        <dbReference type="PROSITE" id="PS51782"/>
    </source>
</evidence>
<dbReference type="Gene3D" id="3.10.350.10">
    <property type="entry name" value="LysM domain"/>
    <property type="match status" value="3"/>
</dbReference>